<protein>
    <submittedName>
        <fullName evidence="4">S-adenosyl-L-methionine-dependent methyltransferase</fullName>
    </submittedName>
</protein>
<dbReference type="PANTHER" id="PTHR43861">
    <property type="entry name" value="TRANS-ACONITATE 2-METHYLTRANSFERASE-RELATED"/>
    <property type="match status" value="1"/>
</dbReference>
<dbReference type="GO" id="GO:0030798">
    <property type="term" value="F:trans-aconitate 2-methyltransferase activity"/>
    <property type="evidence" value="ECO:0007669"/>
    <property type="project" value="InterPro"/>
</dbReference>
<dbReference type="InterPro" id="IPR041698">
    <property type="entry name" value="Methyltransf_25"/>
</dbReference>
<name>A0A443I2M9_BYSSP</name>
<dbReference type="Pfam" id="PF13649">
    <property type="entry name" value="Methyltransf_25"/>
    <property type="match status" value="1"/>
</dbReference>
<evidence type="ECO:0000313" key="4">
    <source>
        <dbReference type="EMBL" id="RWQ98323.1"/>
    </source>
</evidence>
<proteinExistence type="predicted"/>
<gene>
    <name evidence="4" type="ORF">C8Q69DRAFT_458569</name>
</gene>
<dbReference type="PANTHER" id="PTHR43861:SF1">
    <property type="entry name" value="TRANS-ACONITATE 2-METHYLTRANSFERASE"/>
    <property type="match status" value="1"/>
</dbReference>
<dbReference type="CDD" id="cd02440">
    <property type="entry name" value="AdoMet_MTases"/>
    <property type="match status" value="1"/>
</dbReference>
<dbReference type="STRING" id="264951.A0A443I2M9"/>
<dbReference type="InterPro" id="IPR029063">
    <property type="entry name" value="SAM-dependent_MTases_sf"/>
</dbReference>
<dbReference type="NCBIfam" id="NF002463">
    <property type="entry name" value="PRK01683.1"/>
    <property type="match status" value="1"/>
</dbReference>
<dbReference type="RefSeq" id="XP_028487968.1">
    <property type="nucleotide sequence ID" value="XM_028629999.1"/>
</dbReference>
<dbReference type="AlphaFoldDB" id="A0A443I2M9"/>
<evidence type="ECO:0000256" key="1">
    <source>
        <dbReference type="ARBA" id="ARBA00022603"/>
    </source>
</evidence>
<reference evidence="4 5" key="1">
    <citation type="journal article" date="2018" name="Front. Microbiol.">
        <title>Genomic and genetic insights into a cosmopolitan fungus, Paecilomyces variotii (Eurotiales).</title>
        <authorList>
            <person name="Urquhart A.S."/>
            <person name="Mondo S.J."/>
            <person name="Makela M.R."/>
            <person name="Hane J.K."/>
            <person name="Wiebenga A."/>
            <person name="He G."/>
            <person name="Mihaltcheva S."/>
            <person name="Pangilinan J."/>
            <person name="Lipzen A."/>
            <person name="Barry K."/>
            <person name="de Vries R.P."/>
            <person name="Grigoriev I.V."/>
            <person name="Idnurm A."/>
        </authorList>
    </citation>
    <scope>NUCLEOTIDE SEQUENCE [LARGE SCALE GENOMIC DNA]</scope>
    <source>
        <strain evidence="4 5">CBS 101075</strain>
    </source>
</reference>
<keyword evidence="5" id="KW-1185">Reference proteome</keyword>
<dbReference type="Proteomes" id="UP000283841">
    <property type="component" value="Unassembled WGS sequence"/>
</dbReference>
<evidence type="ECO:0000313" key="5">
    <source>
        <dbReference type="Proteomes" id="UP000283841"/>
    </source>
</evidence>
<sequence>MHYHHFIKSRFHPTTLRTLVQPCKAQMSTKTTTVTPGSSAHDWSATQYLKFAAQRNRPVRDLIAQIPLSSPRKIVDLGCGPGNSTQALIERFPSAQIHGLDNSPDMLSKARANVPHIDFSSADLNTWTPGPDDELLFSNAVFHWLPDSVGHMARMLNAARPGAVLAVQVPDNYLEPSHVAMRETAAAGPWKEILEPLKPALDPMPSPREIYNRLHAICTPGGLDVWHTFYSHVLDGPEQIVEWVKGSGLRPFIDPLEKGLREEFLQKYTERIAEVYPRLEDGKVLLRYPRLFIIAQRK</sequence>
<dbReference type="Gene3D" id="3.40.50.150">
    <property type="entry name" value="Vaccinia Virus protein VP39"/>
    <property type="match status" value="1"/>
</dbReference>
<evidence type="ECO:0000256" key="2">
    <source>
        <dbReference type="ARBA" id="ARBA00022679"/>
    </source>
</evidence>
<dbReference type="VEuPathDB" id="FungiDB:C8Q69DRAFT_458569"/>
<feature type="domain" description="Methyltransferase" evidence="3">
    <location>
        <begin position="74"/>
        <end position="162"/>
    </location>
</feature>
<organism evidence="4 5">
    <name type="scientific">Byssochlamys spectabilis</name>
    <name type="common">Paecilomyces variotii</name>
    <dbReference type="NCBI Taxonomy" id="264951"/>
    <lineage>
        <taxon>Eukaryota</taxon>
        <taxon>Fungi</taxon>
        <taxon>Dikarya</taxon>
        <taxon>Ascomycota</taxon>
        <taxon>Pezizomycotina</taxon>
        <taxon>Eurotiomycetes</taxon>
        <taxon>Eurotiomycetidae</taxon>
        <taxon>Eurotiales</taxon>
        <taxon>Thermoascaceae</taxon>
        <taxon>Paecilomyces</taxon>
    </lineage>
</organism>
<dbReference type="InterPro" id="IPR023149">
    <property type="entry name" value="Trans_acon_MeTrfase_C"/>
</dbReference>
<accession>A0A443I2M9</accession>
<evidence type="ECO:0000259" key="3">
    <source>
        <dbReference type="Pfam" id="PF13649"/>
    </source>
</evidence>
<dbReference type="SUPFAM" id="SSF53335">
    <property type="entry name" value="S-adenosyl-L-methionine-dependent methyltransferases"/>
    <property type="match status" value="1"/>
</dbReference>
<dbReference type="GO" id="GO:0032259">
    <property type="term" value="P:methylation"/>
    <property type="evidence" value="ECO:0007669"/>
    <property type="project" value="UniProtKB-KW"/>
</dbReference>
<keyword evidence="1 4" id="KW-0489">Methyltransferase</keyword>
<keyword evidence="2 4" id="KW-0808">Transferase</keyword>
<dbReference type="GeneID" id="39599276"/>
<comment type="caution">
    <text evidence="4">The sequence shown here is derived from an EMBL/GenBank/DDBJ whole genome shotgun (WGS) entry which is preliminary data.</text>
</comment>
<dbReference type="EMBL" id="RCNU01000002">
    <property type="protein sequence ID" value="RWQ98323.1"/>
    <property type="molecule type" value="Genomic_DNA"/>
</dbReference>
<dbReference type="Gene3D" id="1.10.150.290">
    <property type="entry name" value="S-adenosyl-L-methionine-dependent methyltransferases"/>
    <property type="match status" value="1"/>
</dbReference>